<feature type="compositionally biased region" description="Basic and acidic residues" evidence="2">
    <location>
        <begin position="607"/>
        <end position="619"/>
    </location>
</feature>
<feature type="compositionally biased region" description="Polar residues" evidence="2">
    <location>
        <begin position="284"/>
        <end position="313"/>
    </location>
</feature>
<keyword evidence="5" id="KW-1185">Reference proteome</keyword>
<feature type="domain" description="DUF4780" evidence="3">
    <location>
        <begin position="1077"/>
        <end position="1235"/>
    </location>
</feature>
<evidence type="ECO:0000259" key="3">
    <source>
        <dbReference type="Pfam" id="PF16012"/>
    </source>
</evidence>
<evidence type="ECO:0000256" key="1">
    <source>
        <dbReference type="SAM" id="Coils"/>
    </source>
</evidence>
<feature type="region of interest" description="Disordered" evidence="2">
    <location>
        <begin position="857"/>
        <end position="876"/>
    </location>
</feature>
<sequence>MMITIHGLPKYVKYQDLKQIIRQECKISDFILDNLLIDTNDLKKVRVGLADDNEGAHVIKCLNGYRLSGHILQVAPVGKSGGFQNPVQNNYVDQSTSVSWNNQTQWTNPVAPQQNSYPFQQPQQIGNYLSTVPNQQLRTQVNERPSILSRIGPPSQGFSIAQKNSPNPSSQTRPSYFRTVELIDTSTLQQGRHAESNYDLSQDKSQNPVLKEALNIRGTSIGTQNPGHYQTSNPWNQQFKREQINEKVHPFNETQKPQFSQGRVQDIAAGRIDSSGRNIPLIPTASNRFSTSERPSPTNRHISPQDTRTSSARRISPPSRLDACLLLVDACLLLVDACHLLVDCPVGRQPSPSRRPSPPCRRPSPLVRNMSPPSRRVSPFRRRFSPSSRRESPSMRDVSPNRVRVSSGRNMIQTERPQSPSGARPVQGRMSPRRFSPSERNIYHERRISPSSFKEHLSREGPRSRSPKKGITSGQHRYSPTRNFQKDLRAAKEVRPAYEPSSATTEAMYADGFRPIDKLQYTQGREDRIDRWSNREQKIRKVHDEERGRMTKFEPARPMEIPRIIEKELKRSRSRNRESRSPRRDRSPLRDRYKRHSPSPRSPRRSWALEKRRSPEDAKVPPPPSWPVEESQRMKDCHDKRQSYSKRIDEPRGPVWDINKYESKFEDQRDNRSGDDRRNFEHANIASRKDAAKWKAVGNDSPKRTPPRYNPEKNERTLRRNEVDARHEERRHEESRMRLNRREFEENRREPDDRRYGSEFKDASELAQLKQDLSRRIEKKSEILKKQEELHKEIEDVYKRAVDFTKKAEMYKKSDRSRERDYNNERHRDEHDPKDFNLPTLSRFNEERHSDWKYQRDNIRPKSREGKTSHHHEENKMVESNYPITKSPGSKTKREKACEAVSEKILTKFGDMLPKDISVRVFDELKYAVSKIFKAMFGDEDVSFIEMIIKFNSKHSTKDEEKIYDSILSSFPSQYRILKRSAKDEPSDIPAKLSKKSPIREVTKVEEHPVTYQTPHWDYSFASTAVEQMQANAFMAPYMVPFASFVPAYTEPPQNSQMHYESENEGFNLFLCKDNFQPINCNEAEIIKDYIIQKIVDVTQSSQGWAPDFTLKGLQSPFRYEVVTRDAVSRDWLLNISFSDLTTFNVLVYTKEELWYERAAVWLPGHSKCRSIEPLEKLKLQNKFLDSINIGKWKLVKKIVTANGTRIYVDMPPSSARALESHKMMLSFELQKVNVFLKAVAVDKNAFDAGLRESSIKQIPNLQNSPMPSLPSEQNAVRFCAKGDKPISLAIARKIKDSIIYHLFKYHQMGGTSRTDFSKYGFITPGFFGVLPENDESKRWLFSLQMGNINKQPIIVFGAEELHTFYIKMFVMVPGQPTTAAQVFDIIRSSNQSIKGIYFHKWRRQKLDVNKNANHAIFEVHMDIESVERISRMKFKLDYIVDEFRMSAAVKSEYPFSKLEEIIQKHKQETTDSYDVANMELSSGSEQSDGDVIQLSKCPRSNQIKDETSKPNSRHEERYKYVSHKKRSLSQRKEDKQTPFTLKGSSGKTQAYTESVDSVKEQSDKSVANSKTADNAMQQEIEDMFPQEGSEDMKQLGPVTTRILEHELRHIMIKVWQEFPDEPPTEEEKFVVEKFRNEAGDDIRDIIGLNVTKRLLKVHNKLIVKVCFLSRPERAHILAFLKKYRISGFKRITSENNTFAARLKRIEDFDKLCSDKEIICGNAELTITPCYKFIKRPANLITKFLDNSHDENPNETADKRVIEKKAQTKVKSASEEIQERDKSLPTTSIKKDVANKKNESEIDYKQNTETTTQKSNNVKLDVPTKNMDRVQPLPKLVNKTAAFDKTSIDKPQSTKLLKDLPSEPQRTMAKVPGKCNKNVSISKEYERIKPCKGTENLENTKVTKKDQEKPKNYEKFKKQTIEKVKKPAYNKELPSKKSFKQKIQTKDVINKYEDYEEMDDEDILALLSEGVLLDQCGSDDE</sequence>
<organism evidence="4 5">
    <name type="scientific">Leptosia nina</name>
    <dbReference type="NCBI Taxonomy" id="320188"/>
    <lineage>
        <taxon>Eukaryota</taxon>
        <taxon>Metazoa</taxon>
        <taxon>Ecdysozoa</taxon>
        <taxon>Arthropoda</taxon>
        <taxon>Hexapoda</taxon>
        <taxon>Insecta</taxon>
        <taxon>Pterygota</taxon>
        <taxon>Neoptera</taxon>
        <taxon>Endopterygota</taxon>
        <taxon>Lepidoptera</taxon>
        <taxon>Glossata</taxon>
        <taxon>Ditrysia</taxon>
        <taxon>Papilionoidea</taxon>
        <taxon>Pieridae</taxon>
        <taxon>Pierinae</taxon>
        <taxon>Leptosia</taxon>
    </lineage>
</organism>
<feature type="coiled-coil region" evidence="1">
    <location>
        <begin position="770"/>
        <end position="797"/>
    </location>
</feature>
<dbReference type="Proteomes" id="UP001497472">
    <property type="component" value="Unassembled WGS sequence"/>
</dbReference>
<gene>
    <name evidence="4" type="ORF">LNINA_LOCUS8500</name>
</gene>
<feature type="compositionally biased region" description="Polar residues" evidence="2">
    <location>
        <begin position="156"/>
        <end position="174"/>
    </location>
</feature>
<feature type="compositionally biased region" description="Basic and acidic residues" evidence="2">
    <location>
        <begin position="659"/>
        <end position="693"/>
    </location>
</feature>
<feature type="region of interest" description="Disordered" evidence="2">
    <location>
        <begin position="1771"/>
        <end position="1818"/>
    </location>
</feature>
<feature type="compositionally biased region" description="Polar residues" evidence="2">
    <location>
        <begin position="1807"/>
        <end position="1818"/>
    </location>
</feature>
<feature type="region of interest" description="Disordered" evidence="2">
    <location>
        <begin position="149"/>
        <end position="174"/>
    </location>
</feature>
<feature type="compositionally biased region" description="Polar residues" evidence="2">
    <location>
        <begin position="1565"/>
        <end position="1575"/>
    </location>
</feature>
<dbReference type="InterPro" id="IPR031961">
    <property type="entry name" value="DUF4780"/>
</dbReference>
<feature type="compositionally biased region" description="Basic and acidic residues" evidence="2">
    <location>
        <begin position="811"/>
        <end position="835"/>
    </location>
</feature>
<feature type="compositionally biased region" description="Basic and acidic residues" evidence="2">
    <location>
        <begin position="1503"/>
        <end position="1520"/>
    </location>
</feature>
<reference evidence="4 5" key="1">
    <citation type="submission" date="2023-11" db="EMBL/GenBank/DDBJ databases">
        <authorList>
            <person name="Okamura Y."/>
        </authorList>
    </citation>
    <scope>NUCLEOTIDE SEQUENCE [LARGE SCALE GENOMIC DNA]</scope>
</reference>
<comment type="caution">
    <text evidence="4">The sequence shown here is derived from an EMBL/GenBank/DDBJ whole genome shotgun (WGS) entry which is preliminary data.</text>
</comment>
<accession>A0AAV1JM78</accession>
<proteinExistence type="predicted"/>
<evidence type="ECO:0000313" key="5">
    <source>
        <dbReference type="Proteomes" id="UP001497472"/>
    </source>
</evidence>
<feature type="compositionally biased region" description="Polar residues" evidence="2">
    <location>
        <begin position="472"/>
        <end position="483"/>
    </location>
</feature>
<feature type="compositionally biased region" description="Basic residues" evidence="2">
    <location>
        <begin position="1521"/>
        <end position="1530"/>
    </location>
</feature>
<feature type="region of interest" description="Disordered" evidence="2">
    <location>
        <begin position="346"/>
        <end position="484"/>
    </location>
</feature>
<feature type="compositionally biased region" description="Basic and acidic residues" evidence="2">
    <location>
        <begin position="1771"/>
        <end position="1806"/>
    </location>
</feature>
<feature type="region of interest" description="Disordered" evidence="2">
    <location>
        <begin position="540"/>
        <end position="736"/>
    </location>
</feature>
<feature type="compositionally biased region" description="Basic and acidic residues" evidence="2">
    <location>
        <begin position="441"/>
        <end position="463"/>
    </location>
</feature>
<feature type="compositionally biased region" description="Basic and acidic residues" evidence="2">
    <location>
        <begin position="563"/>
        <end position="591"/>
    </location>
</feature>
<feature type="compositionally biased region" description="Basic and acidic residues" evidence="2">
    <location>
        <begin position="540"/>
        <end position="557"/>
    </location>
</feature>
<keyword evidence="1" id="KW-0175">Coiled coil</keyword>
<evidence type="ECO:0000313" key="4">
    <source>
        <dbReference type="EMBL" id="CAK1549177.1"/>
    </source>
</evidence>
<dbReference type="EMBL" id="CAVLEF010000011">
    <property type="protein sequence ID" value="CAK1549177.1"/>
    <property type="molecule type" value="Genomic_DNA"/>
</dbReference>
<protein>
    <recommendedName>
        <fullName evidence="3">DUF4780 domain-containing protein</fullName>
    </recommendedName>
</protein>
<feature type="region of interest" description="Disordered" evidence="2">
    <location>
        <begin position="1482"/>
        <end position="1575"/>
    </location>
</feature>
<feature type="compositionally biased region" description="Polar residues" evidence="2">
    <location>
        <begin position="1538"/>
        <end position="1556"/>
    </location>
</feature>
<feature type="compositionally biased region" description="Pro residues" evidence="2">
    <location>
        <begin position="353"/>
        <end position="362"/>
    </location>
</feature>
<feature type="region of interest" description="Disordered" evidence="2">
    <location>
        <begin position="274"/>
        <end position="315"/>
    </location>
</feature>
<dbReference type="Pfam" id="PF16012">
    <property type="entry name" value="DUF4780"/>
    <property type="match status" value="2"/>
</dbReference>
<name>A0AAV1JM78_9NEOP</name>
<feature type="domain" description="DUF4780" evidence="3">
    <location>
        <begin position="1293"/>
        <end position="1443"/>
    </location>
</feature>
<feature type="region of interest" description="Disordered" evidence="2">
    <location>
        <begin position="811"/>
        <end position="839"/>
    </location>
</feature>
<feature type="compositionally biased region" description="Polar residues" evidence="2">
    <location>
        <begin position="407"/>
        <end position="421"/>
    </location>
</feature>
<evidence type="ECO:0000256" key="2">
    <source>
        <dbReference type="SAM" id="MobiDB-lite"/>
    </source>
</evidence>
<feature type="compositionally biased region" description="Basic and acidic residues" evidence="2">
    <location>
        <begin position="630"/>
        <end position="652"/>
    </location>
</feature>
<feature type="compositionally biased region" description="Basic and acidic residues" evidence="2">
    <location>
        <begin position="710"/>
        <end position="736"/>
    </location>
</feature>
<feature type="compositionally biased region" description="Basic residues" evidence="2">
    <location>
        <begin position="592"/>
        <end position="604"/>
    </location>
</feature>